<dbReference type="InterPro" id="IPR010431">
    <property type="entry name" value="Fascin"/>
</dbReference>
<dbReference type="GO" id="GO:0015629">
    <property type="term" value="C:actin cytoskeleton"/>
    <property type="evidence" value="ECO:0007669"/>
    <property type="project" value="TreeGrafter"/>
</dbReference>
<dbReference type="Gene3D" id="2.80.10.50">
    <property type="match status" value="1"/>
</dbReference>
<comment type="caution">
    <text evidence="3">The sequence shown here is derived from an EMBL/GenBank/DDBJ whole genome shotgun (WGS) entry which is preliminary data.</text>
</comment>
<feature type="chain" id="PRO_5032319249" description="DUF7910 domain-containing protein" evidence="1">
    <location>
        <begin position="37"/>
        <end position="116"/>
    </location>
</feature>
<dbReference type="Proteomes" id="UP000636800">
    <property type="component" value="Chromosome 2"/>
</dbReference>
<proteinExistence type="predicted"/>
<dbReference type="GO" id="GO:0007163">
    <property type="term" value="P:establishment or maintenance of cell polarity"/>
    <property type="evidence" value="ECO:0007669"/>
    <property type="project" value="TreeGrafter"/>
</dbReference>
<gene>
    <name evidence="3" type="ORF">HPP92_006309</name>
</gene>
<keyword evidence="4" id="KW-1185">Reference proteome</keyword>
<sequence length="116" mass="12588">MSTTSLSSSIQPKGMKGFSHFFVILLLSSLSTFSRCLRPMPTSRSPSPIKAVNLGGWLVTEDLFRDGTQIRLKSVAHNKYLSSEKGGGSTVDANRQVASRWETFKANSDGGDANHP</sequence>
<evidence type="ECO:0000256" key="1">
    <source>
        <dbReference type="SAM" id="SignalP"/>
    </source>
</evidence>
<reference evidence="3 4" key="1">
    <citation type="journal article" date="2020" name="Nat. Food">
        <title>A phased Vanilla planifolia genome enables genetic improvement of flavour and production.</title>
        <authorList>
            <person name="Hasing T."/>
            <person name="Tang H."/>
            <person name="Brym M."/>
            <person name="Khazi F."/>
            <person name="Huang T."/>
            <person name="Chambers A.H."/>
        </authorList>
    </citation>
    <scope>NUCLEOTIDE SEQUENCE [LARGE SCALE GENOMIC DNA]</scope>
    <source>
        <tissue evidence="3">Leaf</tissue>
    </source>
</reference>
<dbReference type="PANTHER" id="PTHR10551">
    <property type="entry name" value="FASCIN"/>
    <property type="match status" value="1"/>
</dbReference>
<dbReference type="EMBL" id="JADCNL010000002">
    <property type="protein sequence ID" value="KAG0492911.1"/>
    <property type="molecule type" value="Genomic_DNA"/>
</dbReference>
<name>A0A835VDZ9_VANPL</name>
<dbReference type="GO" id="GO:0051015">
    <property type="term" value="F:actin filament binding"/>
    <property type="evidence" value="ECO:0007669"/>
    <property type="project" value="InterPro"/>
</dbReference>
<evidence type="ECO:0000259" key="2">
    <source>
        <dbReference type="Pfam" id="PF25490"/>
    </source>
</evidence>
<dbReference type="GO" id="GO:0005737">
    <property type="term" value="C:cytoplasm"/>
    <property type="evidence" value="ECO:0007669"/>
    <property type="project" value="TreeGrafter"/>
</dbReference>
<dbReference type="GO" id="GO:0016477">
    <property type="term" value="P:cell migration"/>
    <property type="evidence" value="ECO:0007669"/>
    <property type="project" value="TreeGrafter"/>
</dbReference>
<dbReference type="GO" id="GO:0051017">
    <property type="term" value="P:actin filament bundle assembly"/>
    <property type="evidence" value="ECO:0007669"/>
    <property type="project" value="TreeGrafter"/>
</dbReference>
<evidence type="ECO:0000313" key="3">
    <source>
        <dbReference type="EMBL" id="KAG0492911.1"/>
    </source>
</evidence>
<accession>A0A835VDZ9</accession>
<dbReference type="InterPro" id="IPR057232">
    <property type="entry name" value="DUF7910"/>
</dbReference>
<keyword evidence="1" id="KW-0732">Signal</keyword>
<organism evidence="3 4">
    <name type="scientific">Vanilla planifolia</name>
    <name type="common">Vanilla</name>
    <dbReference type="NCBI Taxonomy" id="51239"/>
    <lineage>
        <taxon>Eukaryota</taxon>
        <taxon>Viridiplantae</taxon>
        <taxon>Streptophyta</taxon>
        <taxon>Embryophyta</taxon>
        <taxon>Tracheophyta</taxon>
        <taxon>Spermatophyta</taxon>
        <taxon>Magnoliopsida</taxon>
        <taxon>Liliopsida</taxon>
        <taxon>Asparagales</taxon>
        <taxon>Orchidaceae</taxon>
        <taxon>Vanilloideae</taxon>
        <taxon>Vanilleae</taxon>
        <taxon>Vanilla</taxon>
    </lineage>
</organism>
<dbReference type="CDD" id="cd00257">
    <property type="entry name" value="beta-trefoil_FSCN-like"/>
    <property type="match status" value="1"/>
</dbReference>
<dbReference type="Pfam" id="PF25490">
    <property type="entry name" value="DUF7910"/>
    <property type="match status" value="1"/>
</dbReference>
<dbReference type="AlphaFoldDB" id="A0A835VDZ9"/>
<feature type="domain" description="DUF7910" evidence="2">
    <location>
        <begin position="65"/>
        <end position="105"/>
    </location>
</feature>
<evidence type="ECO:0000313" key="4">
    <source>
        <dbReference type="Proteomes" id="UP000636800"/>
    </source>
</evidence>
<dbReference type="OrthoDB" id="1911748at2759"/>
<protein>
    <recommendedName>
        <fullName evidence="2">DUF7910 domain-containing protein</fullName>
    </recommendedName>
</protein>
<dbReference type="PANTHER" id="PTHR10551:SF9">
    <property type="entry name" value="FASCIN-2"/>
    <property type="match status" value="1"/>
</dbReference>
<feature type="signal peptide" evidence="1">
    <location>
        <begin position="1"/>
        <end position="36"/>
    </location>
</feature>